<name>A0A1E3M148_9SPHN</name>
<accession>A0A1E3M148</accession>
<feature type="transmembrane region" description="Helical" evidence="1">
    <location>
        <begin position="358"/>
        <end position="378"/>
    </location>
</feature>
<feature type="transmembrane region" description="Helical" evidence="1">
    <location>
        <begin position="429"/>
        <end position="447"/>
    </location>
</feature>
<organism evidence="2 3">
    <name type="scientific">Sphingomonas turrisvirgatae</name>
    <dbReference type="NCBI Taxonomy" id="1888892"/>
    <lineage>
        <taxon>Bacteria</taxon>
        <taxon>Pseudomonadati</taxon>
        <taxon>Pseudomonadota</taxon>
        <taxon>Alphaproteobacteria</taxon>
        <taxon>Sphingomonadales</taxon>
        <taxon>Sphingomonadaceae</taxon>
        <taxon>Sphingomonas</taxon>
    </lineage>
</organism>
<dbReference type="Proteomes" id="UP000094487">
    <property type="component" value="Unassembled WGS sequence"/>
</dbReference>
<keyword evidence="3" id="KW-1185">Reference proteome</keyword>
<keyword evidence="1" id="KW-0812">Transmembrane</keyword>
<dbReference type="OrthoDB" id="9178739at2"/>
<dbReference type="STRING" id="1888892.BFL28_08690"/>
<keyword evidence="1" id="KW-1133">Transmembrane helix</keyword>
<evidence type="ECO:0000256" key="1">
    <source>
        <dbReference type="SAM" id="Phobius"/>
    </source>
</evidence>
<dbReference type="AlphaFoldDB" id="A0A1E3M148"/>
<proteinExistence type="predicted"/>
<reference evidence="2 3" key="1">
    <citation type="submission" date="2016-08" db="EMBL/GenBank/DDBJ databases">
        <title>Draft genome of the agarase producing Sphingomonas sp. MCT13.</title>
        <authorList>
            <person name="D'Andrea M.M."/>
            <person name="Rossolini G.M."/>
            <person name="Thaller M.C."/>
        </authorList>
    </citation>
    <scope>NUCLEOTIDE SEQUENCE [LARGE SCALE GENOMIC DNA]</scope>
    <source>
        <strain evidence="2 3">MCT13</strain>
    </source>
</reference>
<gene>
    <name evidence="2" type="ORF">BFL28_08690</name>
</gene>
<protein>
    <submittedName>
        <fullName evidence="2">Uncharacterized protein</fullName>
    </submittedName>
</protein>
<evidence type="ECO:0000313" key="3">
    <source>
        <dbReference type="Proteomes" id="UP000094487"/>
    </source>
</evidence>
<dbReference type="EMBL" id="MDDS01000003">
    <property type="protein sequence ID" value="ODP39698.1"/>
    <property type="molecule type" value="Genomic_DNA"/>
</dbReference>
<comment type="caution">
    <text evidence="2">The sequence shown here is derived from an EMBL/GenBank/DDBJ whole genome shotgun (WGS) entry which is preliminary data.</text>
</comment>
<keyword evidence="1" id="KW-0472">Membrane</keyword>
<evidence type="ECO:0000313" key="2">
    <source>
        <dbReference type="EMBL" id="ODP39698.1"/>
    </source>
</evidence>
<sequence>MPLDVSAALDASGALDVGESIGSLTVAGTPDEAALSAWRAVALDCADQGCRLTCRDDLGDAHDLTTADLSELAGEPLRITLEIGQPANAIRVATSQGLRRALAVVDASPNVSEIRLLGLNEPIVTLGVNTVPWRSGDVDAAPRPASAYPSPRRFARTIAGDSRAPAEIGSWLLDGDPDRRDEPFLLWRGAAADAVRRSLASEIYDVDGTTRVVLAGSPTRRLNLGDGDETVESFTALQEAARWLFVEGRDVELRHTLLAGELAREWRDEQPLAAGLPGRLPVALESAGLAYRAHVQHGSRETIKSLSDLRKTLAEEIGKVTQQTRDLSSGLWRDVAVAIVTIAFRLSMDATKSTATPVYSIVLLLVAAYIVVSQVVTVKSSRAFLKVAADARAQWRHKGYAYLSDSEFDALAGTPLKEARKVYDGVERAANWVAGLVAAGLVVFAAWEAGVLTAAWRALSAFACG</sequence>